<keyword evidence="1" id="KW-0472">Membrane</keyword>
<dbReference type="OrthoDB" id="8113193at2"/>
<proteinExistence type="predicted"/>
<feature type="transmembrane region" description="Helical" evidence="1">
    <location>
        <begin position="12"/>
        <end position="40"/>
    </location>
</feature>
<evidence type="ECO:0008006" key="4">
    <source>
        <dbReference type="Google" id="ProtNLM"/>
    </source>
</evidence>
<accession>A0A1I4TB04</accession>
<comment type="caution">
    <text evidence="2">The sequence shown here is derived from an EMBL/GenBank/DDBJ whole genome shotgun (WGS) entry which is preliminary data.</text>
</comment>
<sequence length="338" mass="36881">MDKLTSYNWVKIASYLIVGIALLLCLEMGLLAGLLAGLLVHETAISAAPWLRNRTGWTQQMGKAVALIAIVSVISLGITAAVVAAGSLFTNGSEGLFALIHKMAQVLETGRTYLPPWIGDYLPVNTDELRRQAVKFLQDNAWELQRFGQDVGRILVYILFGIIIGSLVLFRKPPEKPHGPLAVELITRVRRLTLSFRRVVFAQIRISLLNTTLTALFLYGLDPLIGVQLPFLKTMVAVTFIVGLLPVIGNIISNTVIFIVSLGVSAPAAIAALIFLIAIHKLEYFVNARIIGTQINSRAWEMLTVMLAMEATFGVPGLIAAPVFYAYVKEELSANGLI</sequence>
<feature type="transmembrane region" description="Helical" evidence="1">
    <location>
        <begin position="61"/>
        <end position="89"/>
    </location>
</feature>
<evidence type="ECO:0000313" key="3">
    <source>
        <dbReference type="Proteomes" id="UP000233491"/>
    </source>
</evidence>
<keyword evidence="1" id="KW-0812">Transmembrane</keyword>
<dbReference type="EMBL" id="PJNW01000005">
    <property type="protein sequence ID" value="PKR89452.1"/>
    <property type="molecule type" value="Genomic_DNA"/>
</dbReference>
<keyword evidence="1" id="KW-1133">Transmembrane helix</keyword>
<dbReference type="AlphaFoldDB" id="A0A1I4TB04"/>
<feature type="transmembrane region" description="Helical" evidence="1">
    <location>
        <begin position="256"/>
        <end position="279"/>
    </location>
</feature>
<feature type="transmembrane region" description="Helical" evidence="1">
    <location>
        <begin position="199"/>
        <end position="219"/>
    </location>
</feature>
<gene>
    <name evidence="2" type="ORF">CXZ10_08715</name>
</gene>
<organism evidence="2 3">
    <name type="scientific">Pleomorphomonas diazotrophica</name>
    <dbReference type="NCBI Taxonomy" id="1166257"/>
    <lineage>
        <taxon>Bacteria</taxon>
        <taxon>Pseudomonadati</taxon>
        <taxon>Pseudomonadota</taxon>
        <taxon>Alphaproteobacteria</taxon>
        <taxon>Hyphomicrobiales</taxon>
        <taxon>Pleomorphomonadaceae</taxon>
        <taxon>Pleomorphomonas</taxon>
    </lineage>
</organism>
<keyword evidence="3" id="KW-1185">Reference proteome</keyword>
<dbReference type="RefSeq" id="WP_101288762.1">
    <property type="nucleotide sequence ID" value="NZ_FOUQ01000005.1"/>
</dbReference>
<dbReference type="Proteomes" id="UP000233491">
    <property type="component" value="Unassembled WGS sequence"/>
</dbReference>
<evidence type="ECO:0000313" key="2">
    <source>
        <dbReference type="EMBL" id="PKR89452.1"/>
    </source>
</evidence>
<feature type="transmembrane region" description="Helical" evidence="1">
    <location>
        <begin position="154"/>
        <end position="170"/>
    </location>
</feature>
<reference evidence="2 3" key="1">
    <citation type="submission" date="2017-12" db="EMBL/GenBank/DDBJ databases">
        <title>Anaerobic carbon monoxide metabolism by Pleomorphomonas carboxyditropha sp. nov., a new mesophilic hydrogenogenic carboxidotroph.</title>
        <authorList>
            <person name="Esquivel-Elizondo S."/>
            <person name="Krajmalnik-Brown R."/>
        </authorList>
    </citation>
    <scope>NUCLEOTIDE SEQUENCE [LARGE SCALE GENOMIC DNA]</scope>
    <source>
        <strain evidence="2 3">R5-392</strain>
    </source>
</reference>
<feature type="transmembrane region" description="Helical" evidence="1">
    <location>
        <begin position="231"/>
        <end position="249"/>
    </location>
</feature>
<name>A0A1I4TB04_9HYPH</name>
<feature type="transmembrane region" description="Helical" evidence="1">
    <location>
        <begin position="299"/>
        <end position="328"/>
    </location>
</feature>
<protein>
    <recommendedName>
        <fullName evidence="4">AI-2E family transporter</fullName>
    </recommendedName>
</protein>
<evidence type="ECO:0000256" key="1">
    <source>
        <dbReference type="SAM" id="Phobius"/>
    </source>
</evidence>